<reference evidence="6" key="2">
    <citation type="submission" date="2020-01" db="EMBL/GenBank/DDBJ databases">
        <authorList>
            <person name="Korhonen P.K.K."/>
            <person name="Guangxu M.G."/>
            <person name="Wang T.W."/>
            <person name="Stroehlein A.J.S."/>
            <person name="Young N.D."/>
            <person name="Ang C.-S.A."/>
            <person name="Fernando D.W.F."/>
            <person name="Lu H.L."/>
            <person name="Taylor S.T."/>
            <person name="Ehtesham M.E.M."/>
            <person name="Najaraj S.H.N."/>
            <person name="Harsha G.H.G."/>
            <person name="Madugundu A.M."/>
            <person name="Renuse S.R."/>
            <person name="Holt D.H."/>
            <person name="Pandey A.P."/>
            <person name="Papenfuss A.P."/>
            <person name="Gasser R.B.G."/>
            <person name="Fischer K.F."/>
        </authorList>
    </citation>
    <scope>NUCLEOTIDE SEQUENCE</scope>
    <source>
        <strain evidence="6">SSS_KF_BRIS2020</strain>
    </source>
</reference>
<comment type="subcellular location">
    <subcellularLocation>
        <location evidence="1">Cytoplasm</location>
    </subcellularLocation>
</comment>
<keyword evidence="2" id="KW-0963">Cytoplasm</keyword>
<dbReference type="InterPro" id="IPR026791">
    <property type="entry name" value="DOCK"/>
</dbReference>
<dbReference type="Gene3D" id="2.60.40.150">
    <property type="entry name" value="C2 domain"/>
    <property type="match status" value="1"/>
</dbReference>
<name>A0A834R612_SARSC</name>
<feature type="domain" description="C2 DOCK-type" evidence="5">
    <location>
        <begin position="201"/>
        <end position="395"/>
    </location>
</feature>
<dbReference type="PROSITE" id="PS51650">
    <property type="entry name" value="C2_DOCK"/>
    <property type="match status" value="1"/>
</dbReference>
<dbReference type="InterPro" id="IPR035892">
    <property type="entry name" value="C2_domain_sf"/>
</dbReference>
<dbReference type="InterPro" id="IPR027007">
    <property type="entry name" value="C2_DOCK-type_domain"/>
</dbReference>
<sequence>MIIYISIYDANNNRFVTENYIIKWTKTGFLREIDKMNNIRAVFTDFSGPDLFQSNRRLFLVCQVSRTGSMHIDTDKSGRKNDYSFTKINSDELKRPCGIAVYDLIELINDFGSFQEKREIYLPLIQMTEKDCFESLIRKTIKDYNSSKDFARIQGFILSIRLIDSYKMKLLERYRQFYPKNPSYIARKIGFRDIILPEDVRNDFYLTIVSGEFHSKGNKKSERNIEVTVKIFNENGQILNNCFNVDSLSSMSSIYRSTVYYHEDKPRWMEILKISLPIEKYANAHLRFLFKHRSSNESKDKNEKPFAMSYINLMNTDGTTLKNNYYRLFVWKIDQKRYTESDLNYLQLPSSERDLDRLEQIDSPDYRQQILKRQKSTSIFSLNLKDGFIIKTVICSTKLAQNIKILSLLKWKEKTDSLNEILENINKLDGEEIMKFLHDVLDALFEIWMDPTISINFDRKIFDVLVHIIKHLLQEKYIHFQEILDDYIEKHFSATLIYPKLIECFKYYVENPECQTSYQTIVCMEFIFKLIIKSRDLYSLLNNGKNRIEFESDLDDLFEQFIKLMDMNENYPIDRDQQEPQPQQQRQRSSSTISAAPITPTTSNLIKVKLGVMKYFPKIIPIVLRLFDERSLTLRVIQLLSSNTEKEMRTSSNSVQTLACIHEIVESDLYRSYPECRRKLLPIINIHLHNVLTRMMIDEILVQSEKLDKCLSIITDSLEILIQKDSRAIKYDIYDFVQFLLQTMIEFFHFLREKNYNDFNLIRLWSLILTILYQMTDYHCLEFFNRLKNNDELRPFLMDLLKTFDSCTERSLFPRDWYDMN</sequence>
<dbReference type="PANTHER" id="PTHR45653:SF10">
    <property type="entry name" value="MYOBLAST CITY, ISOFORM B"/>
    <property type="match status" value="1"/>
</dbReference>
<reference evidence="7" key="3">
    <citation type="submission" date="2022-06" db="UniProtKB">
        <authorList>
            <consortium name="EnsemblMetazoa"/>
        </authorList>
    </citation>
    <scope>IDENTIFICATION</scope>
</reference>
<dbReference type="Pfam" id="PF16172">
    <property type="entry name" value="DOCK_N"/>
    <property type="match status" value="1"/>
</dbReference>
<evidence type="ECO:0000259" key="5">
    <source>
        <dbReference type="PROSITE" id="PS51650"/>
    </source>
</evidence>
<organism evidence="6">
    <name type="scientific">Sarcoptes scabiei</name>
    <name type="common">Itch mite</name>
    <name type="synonym">Acarus scabiei</name>
    <dbReference type="NCBI Taxonomy" id="52283"/>
    <lineage>
        <taxon>Eukaryota</taxon>
        <taxon>Metazoa</taxon>
        <taxon>Ecdysozoa</taxon>
        <taxon>Arthropoda</taxon>
        <taxon>Chelicerata</taxon>
        <taxon>Arachnida</taxon>
        <taxon>Acari</taxon>
        <taxon>Acariformes</taxon>
        <taxon>Sarcoptiformes</taxon>
        <taxon>Astigmata</taxon>
        <taxon>Psoroptidia</taxon>
        <taxon>Sarcoptoidea</taxon>
        <taxon>Sarcoptidae</taxon>
        <taxon>Sarcoptinae</taxon>
        <taxon>Sarcoptes</taxon>
    </lineage>
</organism>
<comment type="similarity">
    <text evidence="3">Belongs to the DOCK family.</text>
</comment>
<keyword evidence="8" id="KW-1185">Reference proteome</keyword>
<dbReference type="GO" id="GO:0031267">
    <property type="term" value="F:small GTPase binding"/>
    <property type="evidence" value="ECO:0007669"/>
    <property type="project" value="TreeGrafter"/>
</dbReference>
<dbReference type="OrthoDB" id="6500882at2759"/>
<dbReference type="GO" id="GO:0007520">
    <property type="term" value="P:myoblast fusion"/>
    <property type="evidence" value="ECO:0007669"/>
    <property type="project" value="TreeGrafter"/>
</dbReference>
<dbReference type="PANTHER" id="PTHR45653">
    <property type="entry name" value="DEDICATOR OF CYTOKINESIS"/>
    <property type="match status" value="1"/>
</dbReference>
<dbReference type="Pfam" id="PF23554">
    <property type="entry name" value="TPR_DOCK"/>
    <property type="match status" value="2"/>
</dbReference>
<evidence type="ECO:0000256" key="1">
    <source>
        <dbReference type="ARBA" id="ARBA00004496"/>
    </source>
</evidence>
<dbReference type="GO" id="GO:0005085">
    <property type="term" value="F:guanyl-nucleotide exchange factor activity"/>
    <property type="evidence" value="ECO:0007669"/>
    <property type="project" value="InterPro"/>
</dbReference>
<evidence type="ECO:0000313" key="7">
    <source>
        <dbReference type="EnsemblMetazoa" id="KAF7490706.1"/>
    </source>
</evidence>
<dbReference type="Proteomes" id="UP000070412">
    <property type="component" value="Unassembled WGS sequence"/>
</dbReference>
<feature type="compositionally biased region" description="Low complexity" evidence="4">
    <location>
        <begin position="579"/>
        <end position="591"/>
    </location>
</feature>
<dbReference type="EnsemblMetazoa" id="SSS_1807s_mrna">
    <property type="protein sequence ID" value="KAF7490706.1"/>
    <property type="gene ID" value="SSS_1807"/>
</dbReference>
<proteinExistence type="inferred from homology"/>
<dbReference type="GO" id="GO:0005886">
    <property type="term" value="C:plasma membrane"/>
    <property type="evidence" value="ECO:0007669"/>
    <property type="project" value="TreeGrafter"/>
</dbReference>
<evidence type="ECO:0000256" key="3">
    <source>
        <dbReference type="PROSITE-ProRule" id="PRU00983"/>
    </source>
</evidence>
<gene>
    <name evidence="6" type="ORF">SSS_1807</name>
</gene>
<dbReference type="Pfam" id="PF14429">
    <property type="entry name" value="DOCK-C2"/>
    <property type="match status" value="1"/>
</dbReference>
<evidence type="ECO:0000256" key="4">
    <source>
        <dbReference type="SAM" id="MobiDB-lite"/>
    </source>
</evidence>
<dbReference type="AlphaFoldDB" id="A0A834R612"/>
<reference evidence="8" key="1">
    <citation type="journal article" date="2020" name="PLoS Negl. Trop. Dis.">
        <title>High-quality nuclear genome for Sarcoptes scabiei-A critical resource for a neglected parasite.</title>
        <authorList>
            <person name="Korhonen P.K."/>
            <person name="Gasser R.B."/>
            <person name="Ma G."/>
            <person name="Wang T."/>
            <person name="Stroehlein A.J."/>
            <person name="Young N.D."/>
            <person name="Ang C.S."/>
            <person name="Fernando D.D."/>
            <person name="Lu H.C."/>
            <person name="Taylor S."/>
            <person name="Reynolds S.L."/>
            <person name="Mofiz E."/>
            <person name="Najaraj S.H."/>
            <person name="Gowda H."/>
            <person name="Madugundu A."/>
            <person name="Renuse S."/>
            <person name="Holt D."/>
            <person name="Pandey A."/>
            <person name="Papenfuss A.T."/>
            <person name="Fischer K."/>
        </authorList>
    </citation>
    <scope>NUCLEOTIDE SEQUENCE [LARGE SCALE GENOMIC DNA]</scope>
</reference>
<evidence type="ECO:0000313" key="8">
    <source>
        <dbReference type="Proteomes" id="UP000070412"/>
    </source>
</evidence>
<dbReference type="InterPro" id="IPR032376">
    <property type="entry name" value="DOCK_N"/>
</dbReference>
<evidence type="ECO:0000256" key="2">
    <source>
        <dbReference type="ARBA" id="ARBA00022490"/>
    </source>
</evidence>
<dbReference type="EMBL" id="WVUK01000062">
    <property type="protein sequence ID" value="KAF7490706.1"/>
    <property type="molecule type" value="Genomic_DNA"/>
</dbReference>
<dbReference type="GO" id="GO:0016477">
    <property type="term" value="P:cell migration"/>
    <property type="evidence" value="ECO:0007669"/>
    <property type="project" value="TreeGrafter"/>
</dbReference>
<dbReference type="InterPro" id="IPR056372">
    <property type="entry name" value="TPR_DOCK"/>
</dbReference>
<evidence type="ECO:0000313" key="6">
    <source>
        <dbReference type="EMBL" id="KAF7490706.1"/>
    </source>
</evidence>
<dbReference type="GO" id="GO:0005737">
    <property type="term" value="C:cytoplasm"/>
    <property type="evidence" value="ECO:0007669"/>
    <property type="project" value="UniProtKB-SubCell"/>
</dbReference>
<accession>A0A834R612</accession>
<protein>
    <submittedName>
        <fullName evidence="6">Dedicator of cytokinesis protein 2</fullName>
    </submittedName>
</protein>
<dbReference type="GO" id="GO:0007264">
    <property type="term" value="P:small GTPase-mediated signal transduction"/>
    <property type="evidence" value="ECO:0007669"/>
    <property type="project" value="InterPro"/>
</dbReference>
<feature type="region of interest" description="Disordered" evidence="4">
    <location>
        <begin position="572"/>
        <end position="596"/>
    </location>
</feature>